<dbReference type="AlphaFoldDB" id="A0A7J7GG94"/>
<evidence type="ECO:0000313" key="1">
    <source>
        <dbReference type="EMBL" id="KAF5938951.1"/>
    </source>
</evidence>
<evidence type="ECO:0000313" key="2">
    <source>
        <dbReference type="Proteomes" id="UP000593564"/>
    </source>
</evidence>
<dbReference type="EMBL" id="JACBKZ010000011">
    <property type="protein sequence ID" value="KAF5938951.1"/>
    <property type="molecule type" value="Genomic_DNA"/>
</dbReference>
<gene>
    <name evidence="1" type="ORF">HYC85_023210</name>
</gene>
<proteinExistence type="predicted"/>
<name>A0A7J7GG94_CAMSI</name>
<accession>A0A7J7GG94</accession>
<dbReference type="Proteomes" id="UP000593564">
    <property type="component" value="Unassembled WGS sequence"/>
</dbReference>
<organism evidence="1 2">
    <name type="scientific">Camellia sinensis</name>
    <name type="common">Tea plant</name>
    <name type="synonym">Thea sinensis</name>
    <dbReference type="NCBI Taxonomy" id="4442"/>
    <lineage>
        <taxon>Eukaryota</taxon>
        <taxon>Viridiplantae</taxon>
        <taxon>Streptophyta</taxon>
        <taxon>Embryophyta</taxon>
        <taxon>Tracheophyta</taxon>
        <taxon>Spermatophyta</taxon>
        <taxon>Magnoliopsida</taxon>
        <taxon>eudicotyledons</taxon>
        <taxon>Gunneridae</taxon>
        <taxon>Pentapetalae</taxon>
        <taxon>asterids</taxon>
        <taxon>Ericales</taxon>
        <taxon>Theaceae</taxon>
        <taxon>Camellia</taxon>
    </lineage>
</organism>
<keyword evidence="2" id="KW-1185">Reference proteome</keyword>
<comment type="caution">
    <text evidence="1">The sequence shown here is derived from an EMBL/GenBank/DDBJ whole genome shotgun (WGS) entry which is preliminary data.</text>
</comment>
<sequence length="61" mass="6976">MYALIIAEITNFLFPLWQKTYVNLVITKIGSSFQRGGKLAIHNHTKPIISIDNYPQQAPNF</sequence>
<reference evidence="1 2" key="2">
    <citation type="submission" date="2020-07" db="EMBL/GenBank/DDBJ databases">
        <title>Genome assembly of wild tea tree DASZ reveals pedigree and selection history of tea varieties.</title>
        <authorList>
            <person name="Zhang W."/>
        </authorList>
    </citation>
    <scope>NUCLEOTIDE SEQUENCE [LARGE SCALE GENOMIC DNA]</scope>
    <source>
        <strain evidence="2">cv. G240</strain>
        <tissue evidence="1">Leaf</tissue>
    </source>
</reference>
<protein>
    <submittedName>
        <fullName evidence="1">Uncharacterized protein</fullName>
    </submittedName>
</protein>
<reference evidence="2" key="1">
    <citation type="journal article" date="2020" name="Nat. Commun.">
        <title>Genome assembly of wild tea tree DASZ reveals pedigree and selection history of tea varieties.</title>
        <authorList>
            <person name="Zhang W."/>
            <person name="Zhang Y."/>
            <person name="Qiu H."/>
            <person name="Guo Y."/>
            <person name="Wan H."/>
            <person name="Zhang X."/>
            <person name="Scossa F."/>
            <person name="Alseekh S."/>
            <person name="Zhang Q."/>
            <person name="Wang P."/>
            <person name="Xu L."/>
            <person name="Schmidt M.H."/>
            <person name="Jia X."/>
            <person name="Li D."/>
            <person name="Zhu A."/>
            <person name="Guo F."/>
            <person name="Chen W."/>
            <person name="Ni D."/>
            <person name="Usadel B."/>
            <person name="Fernie A.R."/>
            <person name="Wen W."/>
        </authorList>
    </citation>
    <scope>NUCLEOTIDE SEQUENCE [LARGE SCALE GENOMIC DNA]</scope>
    <source>
        <strain evidence="2">cv. G240</strain>
    </source>
</reference>